<dbReference type="EMBL" id="GDAI01002775">
    <property type="protein sequence ID" value="JAI14828.1"/>
    <property type="molecule type" value="mRNA"/>
</dbReference>
<comment type="function">
    <text evidence="6">Involved in transvection phenomena (= synapsis-dependent gene expression), where the synaptic pairing of chromosomes carrying genes with which zeste interacts influences the expression of these genes. Zeste binds to DNA and stimulates transcription from a nearby promoter.</text>
</comment>
<feature type="domain" description="Myb/SANT-like DNA-binding" evidence="7">
    <location>
        <begin position="1"/>
        <end position="38"/>
    </location>
</feature>
<dbReference type="GO" id="GO:0003677">
    <property type="term" value="F:DNA binding"/>
    <property type="evidence" value="ECO:0007669"/>
    <property type="project" value="UniProtKB-KW"/>
</dbReference>
<evidence type="ECO:0000256" key="4">
    <source>
        <dbReference type="ARBA" id="ARBA00023125"/>
    </source>
</evidence>
<sequence length="199" mass="22828">KWEELAQQLNTCGIGPILSAGEWKKRLTDWKNTTRAKYRKSVSEDKSVKPILTPLEQRALDLWGPISTKTQITTSQVDSSEVNEADLKAEKVHVIELSLEEEINGSVEECENKELYTQEEQGAQNGEIADNVSYETEADLIQNLKSSPDIKKLTAELRRIADIQEERLKFEIAKFKFRNPGFTYEFPRQTSNTFNEEML</sequence>
<proteinExistence type="evidence at transcript level"/>
<feature type="non-terminal residue" evidence="8">
    <location>
        <position position="1"/>
    </location>
</feature>
<comment type="subunit">
    <text evidence="1">Self-associates forming complexes of several hundred monomers.</text>
</comment>
<evidence type="ECO:0000256" key="1">
    <source>
        <dbReference type="ARBA" id="ARBA00011764"/>
    </source>
</evidence>
<evidence type="ECO:0000256" key="6">
    <source>
        <dbReference type="ARBA" id="ARBA00025466"/>
    </source>
</evidence>
<dbReference type="AlphaFoldDB" id="A0A0K8TKZ1"/>
<evidence type="ECO:0000313" key="8">
    <source>
        <dbReference type="EMBL" id="JAI14828.1"/>
    </source>
</evidence>
<keyword evidence="3" id="KW-0805">Transcription regulation</keyword>
<dbReference type="InterPro" id="IPR028002">
    <property type="entry name" value="Myb_DNA-bind_5"/>
</dbReference>
<evidence type="ECO:0000256" key="2">
    <source>
        <dbReference type="ARBA" id="ARBA00016807"/>
    </source>
</evidence>
<evidence type="ECO:0000256" key="5">
    <source>
        <dbReference type="ARBA" id="ARBA00023163"/>
    </source>
</evidence>
<reference evidence="8" key="1">
    <citation type="journal article" date="2015" name="Insect Biochem. Mol. Biol.">
        <title>An insight into the sialome of the horse fly, Tabanus bromius.</title>
        <authorList>
            <person name="Ribeiro J.M."/>
            <person name="Kazimirova M."/>
            <person name="Takac P."/>
            <person name="Andersen J.F."/>
            <person name="Francischetti I.M."/>
        </authorList>
    </citation>
    <scope>NUCLEOTIDE SEQUENCE</scope>
</reference>
<name>A0A0K8TKZ1_TABBR</name>
<keyword evidence="4" id="KW-0238">DNA-binding</keyword>
<protein>
    <recommendedName>
        <fullName evidence="2">Regulatory protein zeste</fullName>
    </recommendedName>
</protein>
<evidence type="ECO:0000256" key="3">
    <source>
        <dbReference type="ARBA" id="ARBA00023015"/>
    </source>
</evidence>
<accession>A0A0K8TKZ1</accession>
<dbReference type="Pfam" id="PF13873">
    <property type="entry name" value="Myb_DNA-bind_5"/>
    <property type="match status" value="1"/>
</dbReference>
<organism evidence="8">
    <name type="scientific">Tabanus bromius</name>
    <name type="common">Band-eyed brown horse fly</name>
    <dbReference type="NCBI Taxonomy" id="304241"/>
    <lineage>
        <taxon>Eukaryota</taxon>
        <taxon>Metazoa</taxon>
        <taxon>Ecdysozoa</taxon>
        <taxon>Arthropoda</taxon>
        <taxon>Hexapoda</taxon>
        <taxon>Insecta</taxon>
        <taxon>Pterygota</taxon>
        <taxon>Neoptera</taxon>
        <taxon>Endopterygota</taxon>
        <taxon>Diptera</taxon>
        <taxon>Brachycera</taxon>
        <taxon>Tabanomorpha</taxon>
        <taxon>Tabanoidea</taxon>
        <taxon>Tabanidae</taxon>
        <taxon>Tabanus</taxon>
    </lineage>
</organism>
<keyword evidence="5" id="KW-0804">Transcription</keyword>
<evidence type="ECO:0000259" key="7">
    <source>
        <dbReference type="Pfam" id="PF13873"/>
    </source>
</evidence>